<evidence type="ECO:0000313" key="2">
    <source>
        <dbReference type="EMBL" id="KAF2901882.1"/>
    </source>
</evidence>
<dbReference type="Proteomes" id="UP000801492">
    <property type="component" value="Unassembled WGS sequence"/>
</dbReference>
<sequence length="186" mass="21841">MYYKLEDLENLMDDELFDVLGGIDKDQAETLDYDDDKNLTDDEYYNWKNSFLTHQNLKLFGSPIRVNFDSPLETFRNFIAEEIMQLIVDETCKYASQNSKQMEFDVKDPEAILGTLVIMGFNTFPSVRLYWSADGNRRVNRVVNIMSQKRFLTILRFLHLIDNEKMSLQNTPEFDNLYSNSISLKA</sequence>
<name>A0A8K0DF06_IGNLU</name>
<reference evidence="2" key="1">
    <citation type="submission" date="2019-08" db="EMBL/GenBank/DDBJ databases">
        <title>The genome of the North American firefly Photinus pyralis.</title>
        <authorList>
            <consortium name="Photinus pyralis genome working group"/>
            <person name="Fallon T.R."/>
            <person name="Sander Lower S.E."/>
            <person name="Weng J.-K."/>
        </authorList>
    </citation>
    <scope>NUCLEOTIDE SEQUENCE</scope>
    <source>
        <strain evidence="2">TRF0915ILg1</strain>
        <tissue evidence="2">Whole body</tissue>
    </source>
</reference>
<accession>A0A8K0DF06</accession>
<dbReference type="Pfam" id="PF13843">
    <property type="entry name" value="DDE_Tnp_1_7"/>
    <property type="match status" value="1"/>
</dbReference>
<dbReference type="InterPro" id="IPR029526">
    <property type="entry name" value="PGBD"/>
</dbReference>
<dbReference type="EMBL" id="VTPC01001463">
    <property type="protein sequence ID" value="KAF2901882.1"/>
    <property type="molecule type" value="Genomic_DNA"/>
</dbReference>
<dbReference type="AlphaFoldDB" id="A0A8K0DF06"/>
<dbReference type="PANTHER" id="PTHR47055:SF3">
    <property type="entry name" value="PHORBOL-ESTER_DAG-TYPE DOMAIN-CONTAINING PROTEIN"/>
    <property type="match status" value="1"/>
</dbReference>
<dbReference type="InterPro" id="IPR052638">
    <property type="entry name" value="PiggyBac_TE-derived"/>
</dbReference>
<keyword evidence="3" id="KW-1185">Reference proteome</keyword>
<comment type="caution">
    <text evidence="2">The sequence shown here is derived from an EMBL/GenBank/DDBJ whole genome shotgun (WGS) entry which is preliminary data.</text>
</comment>
<dbReference type="OrthoDB" id="6781365at2759"/>
<protein>
    <recommendedName>
        <fullName evidence="1">PiggyBac transposable element-derived protein domain-containing protein</fullName>
    </recommendedName>
</protein>
<gene>
    <name evidence="2" type="ORF">ILUMI_04306</name>
</gene>
<feature type="domain" description="PiggyBac transposable element-derived protein" evidence="1">
    <location>
        <begin position="70"/>
        <end position="168"/>
    </location>
</feature>
<dbReference type="PANTHER" id="PTHR47055">
    <property type="entry name" value="DDE_TNP_1_7 DOMAIN-CONTAINING PROTEIN"/>
    <property type="match status" value="1"/>
</dbReference>
<organism evidence="2 3">
    <name type="scientific">Ignelater luminosus</name>
    <name type="common">Cucubano</name>
    <name type="synonym">Pyrophorus luminosus</name>
    <dbReference type="NCBI Taxonomy" id="2038154"/>
    <lineage>
        <taxon>Eukaryota</taxon>
        <taxon>Metazoa</taxon>
        <taxon>Ecdysozoa</taxon>
        <taxon>Arthropoda</taxon>
        <taxon>Hexapoda</taxon>
        <taxon>Insecta</taxon>
        <taxon>Pterygota</taxon>
        <taxon>Neoptera</taxon>
        <taxon>Endopterygota</taxon>
        <taxon>Coleoptera</taxon>
        <taxon>Polyphaga</taxon>
        <taxon>Elateriformia</taxon>
        <taxon>Elateroidea</taxon>
        <taxon>Elateridae</taxon>
        <taxon>Agrypninae</taxon>
        <taxon>Pyrophorini</taxon>
        <taxon>Ignelater</taxon>
    </lineage>
</organism>
<evidence type="ECO:0000313" key="3">
    <source>
        <dbReference type="Proteomes" id="UP000801492"/>
    </source>
</evidence>
<evidence type="ECO:0000259" key="1">
    <source>
        <dbReference type="Pfam" id="PF13843"/>
    </source>
</evidence>
<proteinExistence type="predicted"/>
<dbReference type="GO" id="GO:0043565">
    <property type="term" value="F:sequence-specific DNA binding"/>
    <property type="evidence" value="ECO:0007669"/>
    <property type="project" value="TreeGrafter"/>
</dbReference>